<reference evidence="11" key="1">
    <citation type="submission" date="2018-02" db="EMBL/GenBank/DDBJ databases">
        <authorList>
            <person name="Silar P."/>
        </authorList>
    </citation>
    <scope>NUCLEOTIDE SEQUENCE [LARGE SCALE GENOMIC DNA]</scope>
    <source>
        <strain evidence="11">T</strain>
    </source>
</reference>
<evidence type="ECO:0000256" key="8">
    <source>
        <dbReference type="SAM" id="MobiDB-lite"/>
    </source>
</evidence>
<feature type="compositionally biased region" description="Gly residues" evidence="8">
    <location>
        <begin position="94"/>
        <end position="105"/>
    </location>
</feature>
<dbReference type="EMBL" id="LR026964">
    <property type="protein sequence ID" value="VBB72141.1"/>
    <property type="molecule type" value="Genomic_DNA"/>
</dbReference>
<dbReference type="PANTHER" id="PTHR43341:SF1">
    <property type="entry name" value="GENERAL AMINO-ACID PERMEASE GAP1"/>
    <property type="match status" value="1"/>
</dbReference>
<proteinExistence type="predicted"/>
<feature type="compositionally biased region" description="Polar residues" evidence="8">
    <location>
        <begin position="44"/>
        <end position="53"/>
    </location>
</feature>
<evidence type="ECO:0000256" key="3">
    <source>
        <dbReference type="ARBA" id="ARBA00022475"/>
    </source>
</evidence>
<feature type="domain" description="Amino acid permease/ SLC12A" evidence="10">
    <location>
        <begin position="142"/>
        <end position="636"/>
    </location>
</feature>
<evidence type="ECO:0000256" key="7">
    <source>
        <dbReference type="ARBA" id="ARBA00023136"/>
    </source>
</evidence>
<keyword evidence="5" id="KW-0029">Amino-acid transport</keyword>
<feature type="compositionally biased region" description="Polar residues" evidence="8">
    <location>
        <begin position="1"/>
        <end position="21"/>
    </location>
</feature>
<feature type="transmembrane region" description="Helical" evidence="9">
    <location>
        <begin position="365"/>
        <end position="386"/>
    </location>
</feature>
<dbReference type="Gene3D" id="1.20.1740.10">
    <property type="entry name" value="Amino acid/polyamine transporter I"/>
    <property type="match status" value="1"/>
</dbReference>
<dbReference type="PANTHER" id="PTHR43341">
    <property type="entry name" value="AMINO ACID PERMEASE"/>
    <property type="match status" value="1"/>
</dbReference>
<evidence type="ECO:0000259" key="10">
    <source>
        <dbReference type="Pfam" id="PF00324"/>
    </source>
</evidence>
<keyword evidence="2" id="KW-0813">Transport</keyword>
<accession>A0ABY6RV33</accession>
<comment type="subcellular location">
    <subcellularLocation>
        <location evidence="1">Cell membrane</location>
        <topology evidence="1">Multi-pass membrane protein</topology>
    </subcellularLocation>
</comment>
<feature type="transmembrane region" description="Helical" evidence="9">
    <location>
        <begin position="494"/>
        <end position="517"/>
    </location>
</feature>
<feature type="transmembrane region" description="Helical" evidence="9">
    <location>
        <begin position="145"/>
        <end position="167"/>
    </location>
</feature>
<feature type="region of interest" description="Disordered" evidence="8">
    <location>
        <begin position="1"/>
        <end position="53"/>
    </location>
</feature>
<dbReference type="PROSITE" id="PS00218">
    <property type="entry name" value="AMINO_ACID_PERMEASE_1"/>
    <property type="match status" value="1"/>
</dbReference>
<feature type="transmembrane region" description="Helical" evidence="9">
    <location>
        <begin position="537"/>
        <end position="558"/>
    </location>
</feature>
<dbReference type="InterPro" id="IPR004840">
    <property type="entry name" value="Amino_acid_permease_CS"/>
</dbReference>
<feature type="transmembrane region" description="Helical" evidence="9">
    <location>
        <begin position="406"/>
        <end position="432"/>
    </location>
</feature>
<evidence type="ECO:0000313" key="11">
    <source>
        <dbReference type="EMBL" id="VBB72141.1"/>
    </source>
</evidence>
<evidence type="ECO:0000256" key="6">
    <source>
        <dbReference type="ARBA" id="ARBA00022989"/>
    </source>
</evidence>
<dbReference type="Pfam" id="PF00324">
    <property type="entry name" value="AA_permease"/>
    <property type="match status" value="1"/>
</dbReference>
<evidence type="ECO:0000256" key="2">
    <source>
        <dbReference type="ARBA" id="ARBA00022448"/>
    </source>
</evidence>
<evidence type="ECO:0000256" key="4">
    <source>
        <dbReference type="ARBA" id="ARBA00022692"/>
    </source>
</evidence>
<dbReference type="InterPro" id="IPR050524">
    <property type="entry name" value="APC_YAT"/>
</dbReference>
<organism evidence="11 12">
    <name type="scientific">Podospora comata</name>
    <dbReference type="NCBI Taxonomy" id="48703"/>
    <lineage>
        <taxon>Eukaryota</taxon>
        <taxon>Fungi</taxon>
        <taxon>Dikarya</taxon>
        <taxon>Ascomycota</taxon>
        <taxon>Pezizomycotina</taxon>
        <taxon>Sordariomycetes</taxon>
        <taxon>Sordariomycetidae</taxon>
        <taxon>Sordariales</taxon>
        <taxon>Podosporaceae</taxon>
        <taxon>Podospora</taxon>
    </lineage>
</organism>
<evidence type="ECO:0000256" key="5">
    <source>
        <dbReference type="ARBA" id="ARBA00022970"/>
    </source>
</evidence>
<feature type="transmembrane region" description="Helical" evidence="9">
    <location>
        <begin position="221"/>
        <end position="245"/>
    </location>
</feature>
<keyword evidence="7 9" id="KW-0472">Membrane</keyword>
<protein>
    <submittedName>
        <fullName evidence="11">Amino-acid permease</fullName>
    </submittedName>
</protein>
<feature type="transmembrane region" description="Helical" evidence="9">
    <location>
        <begin position="173"/>
        <end position="200"/>
    </location>
</feature>
<dbReference type="InterPro" id="IPR004841">
    <property type="entry name" value="AA-permease/SLC12A_dom"/>
</dbReference>
<dbReference type="NCBIfam" id="TIGR00913">
    <property type="entry name" value="2A0310"/>
    <property type="match status" value="1"/>
</dbReference>
<keyword evidence="4 9" id="KW-0812">Transmembrane</keyword>
<sequence>MSKPNTPHPSTATTLNTSGGQRSSLLRRDFLSSYPEDDDDDSKSTTAHSHTPSHYVQNWVNSFRRDPERRITPATVVHGVGSSKLSSTIAGVSSRGGGNSGGGGSSSREEKERHIGGHYFDLHAANLNTANTQLSRELKGRHLQMIALGGTVGTGLFVASGSTLTAGGPASMLLAYAFIGGMLYCTMQALGELAVAFPVAGSFSAYSTRFLDPALGFSMGWNYALQWLVCLPLEIIAGSMTVNYWREDIHRSIFVTVFLVAIVVINLVGVRGYGEAEFCFSILKVIALIGFVLLGCVINIGGFPDEGYIGGRFWKDPGAFNNGFKGFCTIFVTAAFAFTGIELVGLAAAEAVNPRKSLPTAIKQVFWRITLFYLISLALVGLLVPYNHPDLLGAESFADASSSPFVIAIESAGIAILPGIMNAVILVAVVSVGNSAVFGSSRTLAALADQGQAPKIFGYVDRRGRPLISILIVSAFGLLGYLADLDQPSEVLNWLLAVTGLSSIFTWASICLAHIRFRKAWAVQGRSLDELSYLSQAGVTGSWIGLFLNILVLIAQFWTAAWPIPPTLPDPNAVDKFSTTPEGAHRVVPTAPTGNGSGVTINNQGDVVHNFFLQCSCVPIIVLFWAGYKIWFRTKVVRLEDIDLDTGRRRAGVVYWNSHSAAGGGGARARGLPVFSLSTKQELEWERERELRGMPRWKRVYRYLC</sequence>
<keyword evidence="12" id="KW-1185">Reference proteome</keyword>
<evidence type="ECO:0000313" key="12">
    <source>
        <dbReference type="Proteomes" id="UP000280685"/>
    </source>
</evidence>
<feature type="region of interest" description="Disordered" evidence="8">
    <location>
        <begin position="74"/>
        <end position="112"/>
    </location>
</feature>
<dbReference type="InterPro" id="IPR004762">
    <property type="entry name" value="Amino_acid_permease_fungi"/>
</dbReference>
<keyword evidence="6 9" id="KW-1133">Transmembrane helix</keyword>
<feature type="transmembrane region" description="Helical" evidence="9">
    <location>
        <begin position="251"/>
        <end position="270"/>
    </location>
</feature>
<evidence type="ECO:0000256" key="9">
    <source>
        <dbReference type="SAM" id="Phobius"/>
    </source>
</evidence>
<dbReference type="Proteomes" id="UP000280685">
    <property type="component" value="Chromosome 1"/>
</dbReference>
<name>A0ABY6RV33_PODCO</name>
<evidence type="ECO:0000256" key="1">
    <source>
        <dbReference type="ARBA" id="ARBA00004651"/>
    </source>
</evidence>
<feature type="transmembrane region" description="Helical" evidence="9">
    <location>
        <begin position="611"/>
        <end position="628"/>
    </location>
</feature>
<gene>
    <name evidence="11" type="ORF">PODCO_107170</name>
</gene>
<keyword evidence="3" id="KW-1003">Cell membrane</keyword>
<feature type="transmembrane region" description="Helical" evidence="9">
    <location>
        <begin position="282"/>
        <end position="303"/>
    </location>
</feature>
<feature type="transmembrane region" description="Helical" evidence="9">
    <location>
        <begin position="323"/>
        <end position="344"/>
    </location>
</feature>
<feature type="transmembrane region" description="Helical" evidence="9">
    <location>
        <begin position="464"/>
        <end position="482"/>
    </location>
</feature>